<dbReference type="GO" id="GO:0008283">
    <property type="term" value="P:cell population proliferation"/>
    <property type="evidence" value="ECO:0007669"/>
    <property type="project" value="UniProtKB-UniRule"/>
</dbReference>
<evidence type="ECO:0000313" key="12">
    <source>
        <dbReference type="Proteomes" id="UP000029121"/>
    </source>
</evidence>
<accession>R0HM40</accession>
<evidence type="ECO:0000256" key="2">
    <source>
        <dbReference type="ARBA" id="ARBA00010781"/>
    </source>
</evidence>
<name>R0HM40_9BRAS</name>
<keyword evidence="12" id="KW-1185">Reference proteome</keyword>
<evidence type="ECO:0000256" key="8">
    <source>
        <dbReference type="ARBA" id="ARBA00023030"/>
    </source>
</evidence>
<dbReference type="GO" id="GO:0030154">
    <property type="term" value="P:cell differentiation"/>
    <property type="evidence" value="ECO:0007669"/>
    <property type="project" value="UniProtKB-UniRule"/>
</dbReference>
<keyword evidence="6 9" id="KW-0732">Signal</keyword>
<keyword evidence="7 9" id="KW-0221">Differentiation</keyword>
<evidence type="ECO:0000256" key="4">
    <source>
        <dbReference type="ARBA" id="ARBA00022525"/>
    </source>
</evidence>
<dbReference type="OrthoDB" id="1858282at2759"/>
<feature type="non-terminal residue" evidence="11">
    <location>
        <position position="1"/>
    </location>
</feature>
<evidence type="ECO:0000256" key="1">
    <source>
        <dbReference type="ARBA" id="ARBA00004613"/>
    </source>
</evidence>
<comment type="function">
    <text evidence="9">Promotes plant cell differentiation, organogenesis and somatic embryogenesis as well as cell proliferation.</text>
</comment>
<gene>
    <name evidence="11" type="ORF">CARUB_v10024369mg</name>
</gene>
<evidence type="ECO:0000256" key="6">
    <source>
        <dbReference type="ARBA" id="ARBA00022729"/>
    </source>
</evidence>
<dbReference type="GO" id="GO:0005576">
    <property type="term" value="C:extracellular region"/>
    <property type="evidence" value="ECO:0007669"/>
    <property type="project" value="UniProtKB-SubCell"/>
</dbReference>
<feature type="transmembrane region" description="Helical" evidence="10">
    <location>
        <begin position="12"/>
        <end position="32"/>
    </location>
</feature>
<dbReference type="EMBL" id="KB870808">
    <property type="protein sequence ID" value="EOA26295.1"/>
    <property type="molecule type" value="Genomic_DNA"/>
</dbReference>
<evidence type="ECO:0000313" key="11">
    <source>
        <dbReference type="EMBL" id="EOA26295.1"/>
    </source>
</evidence>
<organism evidence="11 12">
    <name type="scientific">Capsella rubella</name>
    <dbReference type="NCBI Taxonomy" id="81985"/>
    <lineage>
        <taxon>Eukaryota</taxon>
        <taxon>Viridiplantae</taxon>
        <taxon>Streptophyta</taxon>
        <taxon>Embryophyta</taxon>
        <taxon>Tracheophyta</taxon>
        <taxon>Spermatophyta</taxon>
        <taxon>Magnoliopsida</taxon>
        <taxon>eudicotyledons</taxon>
        <taxon>Gunneridae</taxon>
        <taxon>Pentapetalae</taxon>
        <taxon>rosids</taxon>
        <taxon>malvids</taxon>
        <taxon>Brassicales</taxon>
        <taxon>Brassicaceae</taxon>
        <taxon>Camelineae</taxon>
        <taxon>Capsella</taxon>
    </lineage>
</organism>
<dbReference type="PANTHER" id="PTHR33285:SF49">
    <property type="entry name" value="PHYTOSULFOKINE"/>
    <property type="match status" value="1"/>
</dbReference>
<reference evidence="12" key="1">
    <citation type="journal article" date="2013" name="Nat. Genet.">
        <title>The Capsella rubella genome and the genomic consequences of rapid mating system evolution.</title>
        <authorList>
            <person name="Slotte T."/>
            <person name="Hazzouri K.M."/>
            <person name="Agren J.A."/>
            <person name="Koenig D."/>
            <person name="Maumus F."/>
            <person name="Guo Y.L."/>
            <person name="Steige K."/>
            <person name="Platts A.E."/>
            <person name="Escobar J.S."/>
            <person name="Newman L.K."/>
            <person name="Wang W."/>
            <person name="Mandakova T."/>
            <person name="Vello E."/>
            <person name="Smith L.M."/>
            <person name="Henz S.R."/>
            <person name="Steffen J."/>
            <person name="Takuno S."/>
            <person name="Brandvain Y."/>
            <person name="Coop G."/>
            <person name="Andolfatto P."/>
            <person name="Hu T.T."/>
            <person name="Blanchette M."/>
            <person name="Clark R.M."/>
            <person name="Quesneville H."/>
            <person name="Nordborg M."/>
            <person name="Gaut B.S."/>
            <person name="Lysak M.A."/>
            <person name="Jenkins J."/>
            <person name="Grimwood J."/>
            <person name="Chapman J."/>
            <person name="Prochnik S."/>
            <person name="Shu S."/>
            <person name="Rokhsar D."/>
            <person name="Schmutz J."/>
            <person name="Weigel D."/>
            <person name="Wright S.I."/>
        </authorList>
    </citation>
    <scope>NUCLEOTIDE SEQUENCE [LARGE SCALE GENOMIC DNA]</scope>
    <source>
        <strain evidence="12">cv. Monte Gargano</strain>
    </source>
</reference>
<evidence type="ECO:0000256" key="10">
    <source>
        <dbReference type="SAM" id="Phobius"/>
    </source>
</evidence>
<dbReference type="PANTHER" id="PTHR33285">
    <property type="entry name" value="PHYTOSULFOKINES 3"/>
    <property type="match status" value="1"/>
</dbReference>
<dbReference type="STRING" id="81985.R0HM40"/>
<comment type="similarity">
    <text evidence="2 9">Belongs to the phytosulfokine family.</text>
</comment>
<evidence type="ECO:0000256" key="5">
    <source>
        <dbReference type="ARBA" id="ARBA00022641"/>
    </source>
</evidence>
<comment type="PTM">
    <text evidence="9">Sulfation is important for activity and for the binding to a putative membrane receptor.</text>
</comment>
<keyword evidence="3 9" id="KW-0217">Developmental protein</keyword>
<keyword evidence="5 9" id="KW-0765">Sulfation</keyword>
<proteinExistence type="inferred from homology"/>
<evidence type="ECO:0000256" key="3">
    <source>
        <dbReference type="ARBA" id="ARBA00022473"/>
    </source>
</evidence>
<comment type="subcellular location">
    <subcellularLocation>
        <location evidence="1 9">Secreted</location>
    </subcellularLocation>
</comment>
<sequence length="108" mass="11938">KKKIQEEETMSKINILIVAALLLSFMVIDSVARPDSSLQNKPMEKEMGCEGDECMMETTHAAKVMGCEGDECMMETTSDAHLDYIYTQASPPKPHAAKKMGCEGDECM</sequence>
<keyword evidence="8 9" id="KW-0339">Growth factor</keyword>
<keyword evidence="10" id="KW-0812">Transmembrane</keyword>
<dbReference type="Proteomes" id="UP000029121">
    <property type="component" value="Unassembled WGS sequence"/>
</dbReference>
<evidence type="ECO:0000256" key="7">
    <source>
        <dbReference type="ARBA" id="ARBA00022782"/>
    </source>
</evidence>
<protein>
    <recommendedName>
        <fullName evidence="9">Phytosulfokine</fullName>
    </recommendedName>
    <component>
        <recommendedName>
            <fullName evidence="9">Phytosulfokine-alpha</fullName>
            <shortName evidence="9">PSK-alpha</shortName>
            <shortName evidence="9">Phytosulfokine-a</shortName>
        </recommendedName>
    </component>
    <component>
        <recommendedName>
            <fullName evidence="9">Phytosulfokine-beta</fullName>
            <shortName evidence="9">PSK-beta</shortName>
            <shortName evidence="9">Phytosulfokine-b</shortName>
        </recommendedName>
    </component>
</protein>
<dbReference type="Pfam" id="PF06404">
    <property type="entry name" value="PSK"/>
    <property type="match status" value="1"/>
</dbReference>
<evidence type="ECO:0000256" key="9">
    <source>
        <dbReference type="RuleBase" id="RU368031"/>
    </source>
</evidence>
<keyword evidence="10" id="KW-1133">Transmembrane helix</keyword>
<dbReference type="AlphaFoldDB" id="R0HM40"/>
<keyword evidence="4 9" id="KW-0964">Secreted</keyword>
<comment type="PTM">
    <text evidence="9">PSK-alpha is produced by endopeptidase digestion. PSK-beta is produced from PSK-alpha by exopeptidase digestion.</text>
</comment>
<dbReference type="eggNOG" id="ENOG502R817">
    <property type="taxonomic scope" value="Eukaryota"/>
</dbReference>
<dbReference type="InterPro" id="IPR009438">
    <property type="entry name" value="Phytosulfokine"/>
</dbReference>
<keyword evidence="10" id="KW-0472">Membrane</keyword>
<dbReference type="GO" id="GO:0008083">
    <property type="term" value="F:growth factor activity"/>
    <property type="evidence" value="ECO:0007669"/>
    <property type="project" value="UniProtKB-UniRule"/>
</dbReference>